<dbReference type="GO" id="GO:0008360">
    <property type="term" value="P:regulation of cell shape"/>
    <property type="evidence" value="ECO:0007669"/>
    <property type="project" value="UniProtKB-UniRule"/>
</dbReference>
<dbReference type="Pfam" id="PF01471">
    <property type="entry name" value="PG_binding_1"/>
    <property type="match status" value="1"/>
</dbReference>
<keyword evidence="12" id="KW-1185">Reference proteome</keyword>
<dbReference type="KEGG" id="ifn:GM661_16885"/>
<accession>A0A8A7KHE5</accession>
<dbReference type="PANTHER" id="PTHR30582">
    <property type="entry name" value="L,D-TRANSPEPTIDASE"/>
    <property type="match status" value="1"/>
</dbReference>
<dbReference type="InterPro" id="IPR038063">
    <property type="entry name" value="Transpep_catalytic_dom"/>
</dbReference>
<keyword evidence="3" id="KW-0328">Glycosyltransferase</keyword>
<evidence type="ECO:0000259" key="10">
    <source>
        <dbReference type="PROSITE" id="PS52029"/>
    </source>
</evidence>
<dbReference type="PANTHER" id="PTHR30582:SF24">
    <property type="entry name" value="L,D-TRANSPEPTIDASE ERFK_SRFK-RELATED"/>
    <property type="match status" value="1"/>
</dbReference>
<evidence type="ECO:0000256" key="7">
    <source>
        <dbReference type="ARBA" id="ARBA00022984"/>
    </source>
</evidence>
<dbReference type="SUPFAM" id="SSF141523">
    <property type="entry name" value="L,D-transpeptidase catalytic domain-like"/>
    <property type="match status" value="1"/>
</dbReference>
<gene>
    <name evidence="11" type="ORF">GM661_16885</name>
</gene>
<reference evidence="11" key="1">
    <citation type="submission" date="2019-12" db="EMBL/GenBank/DDBJ databases">
        <authorList>
            <person name="zhang j."/>
            <person name="sun C.M."/>
        </authorList>
    </citation>
    <scope>NUCLEOTIDE SEQUENCE</scope>
    <source>
        <strain evidence="11">NS-1</strain>
    </source>
</reference>
<dbReference type="InterPro" id="IPR036366">
    <property type="entry name" value="PGBDSf"/>
</dbReference>
<name>A0A8A7KHE5_9FIRM</name>
<comment type="pathway">
    <text evidence="1 9">Cell wall biogenesis; peptidoglycan biosynthesis.</text>
</comment>
<evidence type="ECO:0000256" key="1">
    <source>
        <dbReference type="ARBA" id="ARBA00004752"/>
    </source>
</evidence>
<sequence>MYILDIKNCRRCLFFLLLFLVLLLQIKVGFLSEYKRDRVLGLQSSPEEKLNIVINTYNRTLTLYKDGKVFKRYPVSIGKPTTKSPIGEWAIIGKSKGWGGGFGTRWLGLNVPWGIYGIHGTNKPGSIGRAASHGCIRMYNHHVEELYELVLVKTRVEIIGERLPVTVNRVLRPGQTGLSVMQLQDNLNERGFNSGYRDARYGATTKEAVLELEAQFELKRDGIADWNVLYILDLPARE</sequence>
<proteinExistence type="inferred from homology"/>
<evidence type="ECO:0000313" key="12">
    <source>
        <dbReference type="Proteomes" id="UP000665020"/>
    </source>
</evidence>
<dbReference type="Gene3D" id="1.10.101.10">
    <property type="entry name" value="PGBD-like superfamily/PGBD"/>
    <property type="match status" value="1"/>
</dbReference>
<dbReference type="Pfam" id="PF03734">
    <property type="entry name" value="YkuD"/>
    <property type="match status" value="1"/>
</dbReference>
<evidence type="ECO:0000256" key="8">
    <source>
        <dbReference type="ARBA" id="ARBA00023316"/>
    </source>
</evidence>
<protein>
    <submittedName>
        <fullName evidence="11">L,D-transpeptidase family protein</fullName>
    </submittedName>
</protein>
<comment type="similarity">
    <text evidence="2">Belongs to the YkuD family.</text>
</comment>
<dbReference type="GO" id="GO:0071555">
    <property type="term" value="P:cell wall organization"/>
    <property type="evidence" value="ECO:0007669"/>
    <property type="project" value="UniProtKB-UniRule"/>
</dbReference>
<evidence type="ECO:0000256" key="6">
    <source>
        <dbReference type="ARBA" id="ARBA00022960"/>
    </source>
</evidence>
<keyword evidence="6 9" id="KW-0133">Cell shape</keyword>
<dbReference type="InterPro" id="IPR050979">
    <property type="entry name" value="LD-transpeptidase"/>
</dbReference>
<dbReference type="AlphaFoldDB" id="A0A8A7KHE5"/>
<dbReference type="Proteomes" id="UP000665020">
    <property type="component" value="Chromosome"/>
</dbReference>
<dbReference type="RefSeq" id="WP_230867840.1">
    <property type="nucleotide sequence ID" value="NZ_CP046640.1"/>
</dbReference>
<keyword evidence="8 9" id="KW-0961">Cell wall biogenesis/degradation</keyword>
<dbReference type="GO" id="GO:0016757">
    <property type="term" value="F:glycosyltransferase activity"/>
    <property type="evidence" value="ECO:0007669"/>
    <property type="project" value="UniProtKB-KW"/>
</dbReference>
<evidence type="ECO:0000256" key="5">
    <source>
        <dbReference type="ARBA" id="ARBA00022801"/>
    </source>
</evidence>
<dbReference type="InterPro" id="IPR002477">
    <property type="entry name" value="Peptidoglycan-bd-like"/>
</dbReference>
<dbReference type="InterPro" id="IPR005490">
    <property type="entry name" value="LD_TPept_cat_dom"/>
</dbReference>
<dbReference type="EMBL" id="CP046640">
    <property type="protein sequence ID" value="QTL99505.1"/>
    <property type="molecule type" value="Genomic_DNA"/>
</dbReference>
<evidence type="ECO:0000256" key="9">
    <source>
        <dbReference type="PROSITE-ProRule" id="PRU01373"/>
    </source>
</evidence>
<dbReference type="PROSITE" id="PS52029">
    <property type="entry name" value="LD_TPASE"/>
    <property type="match status" value="1"/>
</dbReference>
<keyword evidence="7 9" id="KW-0573">Peptidoglycan synthesis</keyword>
<evidence type="ECO:0000256" key="2">
    <source>
        <dbReference type="ARBA" id="ARBA00005992"/>
    </source>
</evidence>
<dbReference type="InterPro" id="IPR036365">
    <property type="entry name" value="PGBD-like_sf"/>
</dbReference>
<evidence type="ECO:0000256" key="4">
    <source>
        <dbReference type="ARBA" id="ARBA00022679"/>
    </source>
</evidence>
<dbReference type="GO" id="GO:0005576">
    <property type="term" value="C:extracellular region"/>
    <property type="evidence" value="ECO:0007669"/>
    <property type="project" value="TreeGrafter"/>
</dbReference>
<dbReference type="Gene3D" id="2.40.440.10">
    <property type="entry name" value="L,D-transpeptidase catalytic domain-like"/>
    <property type="match status" value="1"/>
</dbReference>
<feature type="active site" description="Proton donor/acceptor" evidence="9">
    <location>
        <position position="119"/>
    </location>
</feature>
<dbReference type="UniPathway" id="UPA00219"/>
<evidence type="ECO:0000313" key="11">
    <source>
        <dbReference type="EMBL" id="QTL99505.1"/>
    </source>
</evidence>
<feature type="active site" description="Nucleophile" evidence="9">
    <location>
        <position position="135"/>
    </location>
</feature>
<dbReference type="CDD" id="cd16913">
    <property type="entry name" value="YkuD_like"/>
    <property type="match status" value="1"/>
</dbReference>
<dbReference type="GO" id="GO:0071972">
    <property type="term" value="F:peptidoglycan L,D-transpeptidase activity"/>
    <property type="evidence" value="ECO:0007669"/>
    <property type="project" value="TreeGrafter"/>
</dbReference>
<organism evidence="11 12">
    <name type="scientific">Iocasia fonsfrigidae</name>
    <dbReference type="NCBI Taxonomy" id="2682810"/>
    <lineage>
        <taxon>Bacteria</taxon>
        <taxon>Bacillati</taxon>
        <taxon>Bacillota</taxon>
        <taxon>Clostridia</taxon>
        <taxon>Halanaerobiales</taxon>
        <taxon>Halanaerobiaceae</taxon>
        <taxon>Iocasia</taxon>
    </lineage>
</organism>
<evidence type="ECO:0000256" key="3">
    <source>
        <dbReference type="ARBA" id="ARBA00022676"/>
    </source>
</evidence>
<feature type="domain" description="L,D-TPase catalytic" evidence="10">
    <location>
        <begin position="50"/>
        <end position="159"/>
    </location>
</feature>
<keyword evidence="4" id="KW-0808">Transferase</keyword>
<dbReference type="GO" id="GO:0018104">
    <property type="term" value="P:peptidoglycan-protein cross-linking"/>
    <property type="evidence" value="ECO:0007669"/>
    <property type="project" value="TreeGrafter"/>
</dbReference>
<keyword evidence="5" id="KW-0378">Hydrolase</keyword>
<dbReference type="SUPFAM" id="SSF47090">
    <property type="entry name" value="PGBD-like"/>
    <property type="match status" value="1"/>
</dbReference>